<dbReference type="Proteomes" id="UP000473885">
    <property type="component" value="Unassembled WGS sequence"/>
</dbReference>
<gene>
    <name evidence="1" type="ORF">FDF74_08455</name>
</gene>
<organism evidence="1 2">
    <name type="scientific">Clostridium niameyense</name>
    <dbReference type="NCBI Taxonomy" id="1622073"/>
    <lineage>
        <taxon>Bacteria</taxon>
        <taxon>Bacillati</taxon>
        <taxon>Bacillota</taxon>
        <taxon>Clostridia</taxon>
        <taxon>Eubacteriales</taxon>
        <taxon>Clostridiaceae</taxon>
        <taxon>Clostridium</taxon>
    </lineage>
</organism>
<protein>
    <submittedName>
        <fullName evidence="1">Spore coat protein</fullName>
    </submittedName>
</protein>
<dbReference type="Pfam" id="PF07875">
    <property type="entry name" value="Coat_F"/>
    <property type="match status" value="1"/>
</dbReference>
<keyword evidence="1" id="KW-0167">Capsid protein</keyword>
<dbReference type="RefSeq" id="WP_163249316.1">
    <property type="nucleotide sequence ID" value="NZ_SXDP01000006.1"/>
</dbReference>
<evidence type="ECO:0000313" key="2">
    <source>
        <dbReference type="Proteomes" id="UP000473885"/>
    </source>
</evidence>
<name>A0A6M0RAE5_9CLOT</name>
<dbReference type="AlphaFoldDB" id="A0A6M0RAE5"/>
<dbReference type="EMBL" id="SXDP01000006">
    <property type="protein sequence ID" value="NEZ47235.1"/>
    <property type="molecule type" value="Genomic_DNA"/>
</dbReference>
<evidence type="ECO:0000313" key="1">
    <source>
        <dbReference type="EMBL" id="NEZ47235.1"/>
    </source>
</evidence>
<sequence>MKEKDIMNDYLTMINGSLSTYANMITQTNNQELRQQLQQMRDQDEARQYRIYEIAKEKGYYKPANPVNESEINKLKLELSNQ</sequence>
<proteinExistence type="predicted"/>
<keyword evidence="2" id="KW-1185">Reference proteome</keyword>
<reference evidence="1 2" key="1">
    <citation type="submission" date="2019-04" db="EMBL/GenBank/DDBJ databases">
        <title>Genome sequencing of Clostridium botulinum Groups I-IV and Clostridium butyricum.</title>
        <authorList>
            <person name="Brunt J."/>
            <person name="Van Vliet A.H.M."/>
            <person name="Stringer S.C."/>
            <person name="Carter A.T."/>
            <person name="Peck M.W."/>
        </authorList>
    </citation>
    <scope>NUCLEOTIDE SEQUENCE [LARGE SCALE GENOMIC DNA]</scope>
    <source>
        <strain evidence="1 2">IFR 18/094</strain>
    </source>
</reference>
<keyword evidence="1" id="KW-0946">Virion</keyword>
<accession>A0A6M0RAE5</accession>
<comment type="caution">
    <text evidence="1">The sequence shown here is derived from an EMBL/GenBank/DDBJ whole genome shotgun (WGS) entry which is preliminary data.</text>
</comment>
<dbReference type="InterPro" id="IPR012851">
    <property type="entry name" value="Spore_coat_CotF-like"/>
</dbReference>